<evidence type="ECO:0000313" key="2">
    <source>
        <dbReference type="EMBL" id="PVZ09292.1"/>
    </source>
</evidence>
<dbReference type="Proteomes" id="UP000245462">
    <property type="component" value="Unassembled WGS sequence"/>
</dbReference>
<dbReference type="InterPro" id="IPR011990">
    <property type="entry name" value="TPR-like_helical_dom_sf"/>
</dbReference>
<feature type="coiled-coil region" evidence="1">
    <location>
        <begin position="405"/>
        <end position="468"/>
    </location>
</feature>
<keyword evidence="3" id="KW-1185">Reference proteome</keyword>
<protein>
    <submittedName>
        <fullName evidence="2">WD40 repeat protein</fullName>
    </submittedName>
</protein>
<dbReference type="RefSeq" id="WP_116679457.1">
    <property type="nucleotide sequence ID" value="NZ_JBGYVJ010000091.1"/>
</dbReference>
<keyword evidence="1" id="KW-0175">Coiled coil</keyword>
<dbReference type="Pfam" id="PF07676">
    <property type="entry name" value="PD40"/>
    <property type="match status" value="1"/>
</dbReference>
<dbReference type="AlphaFoldDB" id="A0A2U1FAT5"/>
<accession>A0A2U1FAT5</accession>
<evidence type="ECO:0000313" key="3">
    <source>
        <dbReference type="Proteomes" id="UP000245462"/>
    </source>
</evidence>
<dbReference type="Pfam" id="PF12895">
    <property type="entry name" value="ANAPC3"/>
    <property type="match status" value="1"/>
</dbReference>
<name>A0A2U1FAT5_9PORP</name>
<reference evidence="2 3" key="1">
    <citation type="submission" date="2018-04" db="EMBL/GenBank/DDBJ databases">
        <title>Genomic Encyclopedia of Type Strains, Phase IV (KMG-IV): sequencing the most valuable type-strain genomes for metagenomic binning, comparative biology and taxonomic classification.</title>
        <authorList>
            <person name="Goeker M."/>
        </authorList>
    </citation>
    <scope>NUCLEOTIDE SEQUENCE [LARGE SCALE GENOMIC DNA]</scope>
    <source>
        <strain evidence="2 3">DSM 28520</strain>
    </source>
</reference>
<organism evidence="2 3">
    <name type="scientific">Porphyromonas loveana</name>
    <dbReference type="NCBI Taxonomy" id="1884669"/>
    <lineage>
        <taxon>Bacteria</taxon>
        <taxon>Pseudomonadati</taxon>
        <taxon>Bacteroidota</taxon>
        <taxon>Bacteroidia</taxon>
        <taxon>Bacteroidales</taxon>
        <taxon>Porphyromonadaceae</taxon>
        <taxon>Porphyromonas</taxon>
    </lineage>
</organism>
<dbReference type="OrthoDB" id="1110381at2"/>
<dbReference type="InterPro" id="IPR011659">
    <property type="entry name" value="WD40"/>
</dbReference>
<dbReference type="GeneID" id="94550924"/>
<sequence length="470" mass="54071">MAYRSIILPLLALILAFGGKQSYAQQASEIRLLIDSGQYEKALPMARQLVAKNSKQPDNNYLLGSLLYKVRHYDEAVEPLRVATSKRADAYELLADAYAKGYHFSEALTTLERYRATLVKKKQETTRVDVEMERMRRGSRLLDRAEWIEVFDSVRIRKQDLLSAYHLTADNGNISWLQGSQAEATTFVNGRGDFSLVTRRNSAGRYDLYEANFIHNRWSDVQPLDRLNTEYDDNYPSMRADGITVLFASNRPNGLGGYDLYMARRDLEEGTFLEPVLLGMPFNSPFDDYLLVYDEARGIGFFASDRFCPADTAVVYTFAINDAVRPVATDDLDVKRGYASLRSIAVTLDEDRDYSELIAMARDVRTDAEKKASEYQIYFPMQGLRIYTKWNDFRSREARSRYQDVVAKAKKLDQSTARLEQLRRQYGEAPTAERNRLRQEILQLENSIPAMQREINALEKEVRNLEMQSQ</sequence>
<dbReference type="EMBL" id="QEKY01000009">
    <property type="protein sequence ID" value="PVZ09292.1"/>
    <property type="molecule type" value="Genomic_DNA"/>
</dbReference>
<evidence type="ECO:0000256" key="1">
    <source>
        <dbReference type="SAM" id="Coils"/>
    </source>
</evidence>
<proteinExistence type="predicted"/>
<comment type="caution">
    <text evidence="2">The sequence shown here is derived from an EMBL/GenBank/DDBJ whole genome shotgun (WGS) entry which is preliminary data.</text>
</comment>
<gene>
    <name evidence="2" type="ORF">C7382_10933</name>
</gene>
<dbReference type="Gene3D" id="1.25.40.10">
    <property type="entry name" value="Tetratricopeptide repeat domain"/>
    <property type="match status" value="1"/>
</dbReference>
<dbReference type="SUPFAM" id="SSF48452">
    <property type="entry name" value="TPR-like"/>
    <property type="match status" value="1"/>
</dbReference>